<dbReference type="InterPro" id="IPR025124">
    <property type="entry name" value="Gag1-like_clamp"/>
</dbReference>
<sequence length="174" mass="19682">MLHSSFCYWIKKLLACMGGCFGCCVKSQPITAVDEPSKGLRIRGKLVKKHNSLSEDLCSSSTFEMENSTVQSQRSQSSISSSIPSNQMNNGQNCSTSSHPEFVNHGYLLWNQTRLKWLASKKPDEQRKVREPVITWHATYDTLLVTNKPFPCPIPLAEIVDLLVDVWEEEALYE</sequence>
<feature type="signal peptide" evidence="2">
    <location>
        <begin position="1"/>
        <end position="22"/>
    </location>
</feature>
<dbReference type="EMBL" id="NQVE01000147">
    <property type="protein sequence ID" value="RAL44208.1"/>
    <property type="molecule type" value="Genomic_DNA"/>
</dbReference>
<organism evidence="4 5">
    <name type="scientific">Cuscuta australis</name>
    <dbReference type="NCBI Taxonomy" id="267555"/>
    <lineage>
        <taxon>Eukaryota</taxon>
        <taxon>Viridiplantae</taxon>
        <taxon>Streptophyta</taxon>
        <taxon>Embryophyta</taxon>
        <taxon>Tracheophyta</taxon>
        <taxon>Spermatophyta</taxon>
        <taxon>Magnoliopsida</taxon>
        <taxon>eudicotyledons</taxon>
        <taxon>Gunneridae</taxon>
        <taxon>Pentapetalae</taxon>
        <taxon>asterids</taxon>
        <taxon>lamiids</taxon>
        <taxon>Solanales</taxon>
        <taxon>Convolvulaceae</taxon>
        <taxon>Cuscuteae</taxon>
        <taxon>Cuscuta</taxon>
        <taxon>Cuscuta subgen. Grammica</taxon>
        <taxon>Cuscuta sect. Cleistogrammica</taxon>
    </lineage>
</organism>
<keyword evidence="5" id="KW-1185">Reference proteome</keyword>
<evidence type="ECO:0000313" key="5">
    <source>
        <dbReference type="Proteomes" id="UP000249390"/>
    </source>
</evidence>
<feature type="domain" description="Gag1-like clamp" evidence="3">
    <location>
        <begin position="62"/>
        <end position="174"/>
    </location>
</feature>
<dbReference type="AlphaFoldDB" id="A0A328DHV2"/>
<reference evidence="4 5" key="1">
    <citation type="submission" date="2018-06" db="EMBL/GenBank/DDBJ databases">
        <title>The Genome of Cuscuta australis (Dodder) Provides Insight into the Evolution of Plant Parasitism.</title>
        <authorList>
            <person name="Liu H."/>
        </authorList>
    </citation>
    <scope>NUCLEOTIDE SEQUENCE [LARGE SCALE GENOMIC DNA]</scope>
    <source>
        <strain evidence="5">cv. Yunnan</strain>
        <tissue evidence="4">Vines</tissue>
    </source>
</reference>
<protein>
    <recommendedName>
        <fullName evidence="3">Gag1-like clamp domain-containing protein</fullName>
    </recommendedName>
</protein>
<dbReference type="PANTHER" id="PTHR33373:SF14">
    <property type="entry name" value="DUF4050 DOMAIN-CONTAINING PROTEIN"/>
    <property type="match status" value="1"/>
</dbReference>
<keyword evidence="2" id="KW-0732">Signal</keyword>
<feature type="region of interest" description="Disordered" evidence="1">
    <location>
        <begin position="69"/>
        <end position="96"/>
    </location>
</feature>
<dbReference type="Proteomes" id="UP000249390">
    <property type="component" value="Unassembled WGS sequence"/>
</dbReference>
<name>A0A328DHV2_9ASTE</name>
<dbReference type="PANTHER" id="PTHR33373">
    <property type="entry name" value="OS07G0479600 PROTEIN"/>
    <property type="match status" value="1"/>
</dbReference>
<evidence type="ECO:0000313" key="4">
    <source>
        <dbReference type="EMBL" id="RAL44208.1"/>
    </source>
</evidence>
<evidence type="ECO:0000256" key="2">
    <source>
        <dbReference type="SAM" id="SignalP"/>
    </source>
</evidence>
<dbReference type="Pfam" id="PF13259">
    <property type="entry name" value="clamp_Gag1-like"/>
    <property type="match status" value="1"/>
</dbReference>
<accession>A0A328DHV2</accession>
<evidence type="ECO:0000259" key="3">
    <source>
        <dbReference type="Pfam" id="PF13259"/>
    </source>
</evidence>
<comment type="caution">
    <text evidence="4">The sequence shown here is derived from an EMBL/GenBank/DDBJ whole genome shotgun (WGS) entry which is preliminary data.</text>
</comment>
<feature type="compositionally biased region" description="Low complexity" evidence="1">
    <location>
        <begin position="69"/>
        <end position="90"/>
    </location>
</feature>
<gene>
    <name evidence="4" type="ORF">DM860_016454</name>
</gene>
<evidence type="ECO:0000256" key="1">
    <source>
        <dbReference type="SAM" id="MobiDB-lite"/>
    </source>
</evidence>
<proteinExistence type="predicted"/>
<feature type="chain" id="PRO_5016302375" description="Gag1-like clamp domain-containing protein" evidence="2">
    <location>
        <begin position="23"/>
        <end position="174"/>
    </location>
</feature>